<evidence type="ECO:0000313" key="2">
    <source>
        <dbReference type="Proteomes" id="UP000001660"/>
    </source>
</evidence>
<name>D8PB89_9BACT</name>
<reference evidence="1 2" key="1">
    <citation type="journal article" date="2010" name="Proc. Natl. Acad. Sci. U.S.A.">
        <title>A Nitrospira metagenome illuminates the physiology and evolution of globally important nitrite-oxidizing bacteria.</title>
        <authorList>
            <person name="Lucker S."/>
            <person name="Wagner M."/>
            <person name="Maixner F."/>
            <person name="Pelletier E."/>
            <person name="Koch H."/>
            <person name="Vacherie B."/>
            <person name="Rattei T."/>
            <person name="Sinninghe Damste J."/>
            <person name="Spieck E."/>
            <person name="Le Paslier D."/>
            <person name="Daims H."/>
        </authorList>
    </citation>
    <scope>NUCLEOTIDE SEQUENCE [LARGE SCALE GENOMIC DNA]</scope>
</reference>
<organism evidence="1 2">
    <name type="scientific">Nitrospira defluvii</name>
    <dbReference type="NCBI Taxonomy" id="330214"/>
    <lineage>
        <taxon>Bacteria</taxon>
        <taxon>Pseudomonadati</taxon>
        <taxon>Nitrospirota</taxon>
        <taxon>Nitrospiria</taxon>
        <taxon>Nitrospirales</taxon>
        <taxon>Nitrospiraceae</taxon>
        <taxon>Nitrospira</taxon>
    </lineage>
</organism>
<sequence>MTQPLFITRGQWPTALTALIATLLLPVALALAVPMQNDPNGFEGIPWGASFSESDTFVKVEDTGRVQTYELKTADRTLGPATVDSMKFNTVDGKFARVMVRYSGKEAHDRILSYLQERFGPLDQTPGQVAGGAVKFFNWQGDESEIILRYDLRTSQGVIFFESEAFRAKFNEGNSPSTF</sequence>
<protein>
    <submittedName>
        <fullName evidence="1">Uncharacterized protein</fullName>
    </submittedName>
</protein>
<dbReference type="STRING" id="330214.NIDE0730"/>
<dbReference type="HOGENOM" id="CLU_1500888_0_0_0"/>
<gene>
    <name evidence="1" type="ORF">NIDE0730</name>
</gene>
<keyword evidence="2" id="KW-1185">Reference proteome</keyword>
<dbReference type="KEGG" id="nde:NIDE0730"/>
<evidence type="ECO:0000313" key="1">
    <source>
        <dbReference type="EMBL" id="CBK40498.1"/>
    </source>
</evidence>
<dbReference type="AlphaFoldDB" id="D8PB89"/>
<accession>D8PB89</accession>
<dbReference type="OrthoDB" id="9793851at2"/>
<dbReference type="Proteomes" id="UP000001660">
    <property type="component" value="Chromosome"/>
</dbReference>
<proteinExistence type="predicted"/>
<dbReference type="EMBL" id="FP929003">
    <property type="protein sequence ID" value="CBK40498.1"/>
    <property type="molecule type" value="Genomic_DNA"/>
</dbReference>